<evidence type="ECO:0000313" key="2">
    <source>
        <dbReference type="EMBL" id="AQQ66862.1"/>
    </source>
</evidence>
<dbReference type="EMBL" id="CP019650">
    <property type="protein sequence ID" value="AQQ66862.1"/>
    <property type="molecule type" value="Genomic_DNA"/>
</dbReference>
<evidence type="ECO:0000313" key="3">
    <source>
        <dbReference type="Proteomes" id="UP000188219"/>
    </source>
</evidence>
<dbReference type="AlphaFoldDB" id="A0A1Q2M3R8"/>
<sequence length="129" mass="13683">MGKKLKALIACCLPVVYTACGSMTAAGSDQPALLIEVTPEVIEELQQALVDASSGAPVTIADDVFTKSSLLALEQGRLADGPGRPLTGRDLLAPRIFRLVKNAQGCWLVREADSQRWSLRNASCVSENG</sequence>
<accession>A0A1Q2M3R8</accession>
<dbReference type="OrthoDB" id="5738156at2"/>
<organism evidence="2 3">
    <name type="scientific">Microbulbifer agarilyticus</name>
    <dbReference type="NCBI Taxonomy" id="260552"/>
    <lineage>
        <taxon>Bacteria</taxon>
        <taxon>Pseudomonadati</taxon>
        <taxon>Pseudomonadota</taxon>
        <taxon>Gammaproteobacteria</taxon>
        <taxon>Cellvibrionales</taxon>
        <taxon>Microbulbiferaceae</taxon>
        <taxon>Microbulbifer</taxon>
    </lineage>
</organism>
<feature type="chain" id="PRO_5012817662" description="Surface antigen domain-containing protein" evidence="1">
    <location>
        <begin position="26"/>
        <end position="129"/>
    </location>
</feature>
<reference evidence="2" key="1">
    <citation type="submission" date="2017-02" db="EMBL/GenBank/DDBJ databases">
        <title>Genome of Microbulbifer agarilyticus GP101.</title>
        <authorList>
            <person name="Jung J."/>
            <person name="Bae S.S."/>
            <person name="Baek K."/>
        </authorList>
    </citation>
    <scope>NUCLEOTIDE SEQUENCE [LARGE SCALE GENOMIC DNA]</scope>
    <source>
        <strain evidence="2">GP101</strain>
    </source>
</reference>
<proteinExistence type="predicted"/>
<keyword evidence="1" id="KW-0732">Signal</keyword>
<dbReference type="KEGG" id="maga:Mag101_03820"/>
<feature type="signal peptide" evidence="1">
    <location>
        <begin position="1"/>
        <end position="25"/>
    </location>
</feature>
<dbReference type="RefSeq" id="WP_077401025.1">
    <property type="nucleotide sequence ID" value="NZ_CP019650.1"/>
</dbReference>
<name>A0A1Q2M3R8_9GAMM</name>
<protein>
    <recommendedName>
        <fullName evidence="4">Surface antigen domain-containing protein</fullName>
    </recommendedName>
</protein>
<evidence type="ECO:0000256" key="1">
    <source>
        <dbReference type="SAM" id="SignalP"/>
    </source>
</evidence>
<evidence type="ECO:0008006" key="4">
    <source>
        <dbReference type="Google" id="ProtNLM"/>
    </source>
</evidence>
<keyword evidence="3" id="KW-1185">Reference proteome</keyword>
<dbReference type="Proteomes" id="UP000188219">
    <property type="component" value="Chromosome"/>
</dbReference>
<gene>
    <name evidence="2" type="ORF">Mag101_03820</name>
</gene>